<dbReference type="KEGG" id="tbw:NCTC13354_00030"/>
<proteinExistence type="predicted"/>
<dbReference type="Pfam" id="PF00588">
    <property type="entry name" value="SpoU_methylase"/>
    <property type="match status" value="1"/>
</dbReference>
<dbReference type="Gene3D" id="3.30.1330.30">
    <property type="match status" value="1"/>
</dbReference>
<evidence type="ECO:0000313" key="5">
    <source>
        <dbReference type="Proteomes" id="UP000269542"/>
    </source>
</evidence>
<evidence type="ECO:0000313" key="4">
    <source>
        <dbReference type="EMBL" id="VEI12356.1"/>
    </source>
</evidence>
<keyword evidence="1 4" id="KW-0489">Methyltransferase</keyword>
<accession>A0A448PBR6</accession>
<dbReference type="GO" id="GO:0003723">
    <property type="term" value="F:RNA binding"/>
    <property type="evidence" value="ECO:0007669"/>
    <property type="project" value="InterPro"/>
</dbReference>
<dbReference type="AlphaFoldDB" id="A0A448PBR6"/>
<name>A0A448PBR6_9ACTO</name>
<dbReference type="InterPro" id="IPR001537">
    <property type="entry name" value="SpoU_MeTrfase"/>
</dbReference>
<gene>
    <name evidence="4" type="ORF">NCTC13354_00030</name>
</gene>
<dbReference type="Proteomes" id="UP000269542">
    <property type="component" value="Chromosome"/>
</dbReference>
<sequence length="269" mass="29280">MIINVPDVADPRLDDFVRLNDVALRKKLDSERGLYLAEGEKVIRRALQAGHEPRAAVMTARWAATFEPLFPDDVPLFVLDDALLEQLTGFRIHRGAIASMNRPELPDVTSFLDQLGGARRIFVLEDLVDHTNVGAIFRSAAALSVDAILVTDHCADPLYRRSIKVSMGTVFQIPWTRITGWPQRASLLRDHGWTTAALALDSRAVSLERFAELPVVRSGKVAFILGTEGDGLAASTTSAADYVVKIPMRAGVDSLNVGAAAAVAAWAIR</sequence>
<dbReference type="GO" id="GO:0032259">
    <property type="term" value="P:methylation"/>
    <property type="evidence" value="ECO:0007669"/>
    <property type="project" value="UniProtKB-KW"/>
</dbReference>
<dbReference type="InterPro" id="IPR051259">
    <property type="entry name" value="rRNA_Methyltransferase"/>
</dbReference>
<dbReference type="CDD" id="cd18095">
    <property type="entry name" value="SpoU-like_rRNA-MTase"/>
    <property type="match status" value="1"/>
</dbReference>
<dbReference type="PANTHER" id="PTHR43191:SF12">
    <property type="entry name" value="RRNA METHYLASE"/>
    <property type="match status" value="1"/>
</dbReference>
<dbReference type="PANTHER" id="PTHR43191">
    <property type="entry name" value="RRNA METHYLTRANSFERASE 3"/>
    <property type="match status" value="1"/>
</dbReference>
<dbReference type="GO" id="GO:0008173">
    <property type="term" value="F:RNA methyltransferase activity"/>
    <property type="evidence" value="ECO:0007669"/>
    <property type="project" value="InterPro"/>
</dbReference>
<organism evidence="4 5">
    <name type="scientific">Trueperella bialowiezensis</name>
    <dbReference type="NCBI Taxonomy" id="312285"/>
    <lineage>
        <taxon>Bacteria</taxon>
        <taxon>Bacillati</taxon>
        <taxon>Actinomycetota</taxon>
        <taxon>Actinomycetes</taxon>
        <taxon>Actinomycetales</taxon>
        <taxon>Actinomycetaceae</taxon>
        <taxon>Trueperella</taxon>
    </lineage>
</organism>
<dbReference type="SUPFAM" id="SSF75217">
    <property type="entry name" value="alpha/beta knot"/>
    <property type="match status" value="1"/>
</dbReference>
<dbReference type="InterPro" id="IPR029064">
    <property type="entry name" value="Ribosomal_eL30-like_sf"/>
</dbReference>
<feature type="domain" description="tRNA/rRNA methyltransferase SpoU type" evidence="3">
    <location>
        <begin position="121"/>
        <end position="265"/>
    </location>
</feature>
<dbReference type="SUPFAM" id="SSF55315">
    <property type="entry name" value="L30e-like"/>
    <property type="match status" value="1"/>
</dbReference>
<reference evidence="4 5" key="1">
    <citation type="submission" date="2018-12" db="EMBL/GenBank/DDBJ databases">
        <authorList>
            <consortium name="Pathogen Informatics"/>
        </authorList>
    </citation>
    <scope>NUCLEOTIDE SEQUENCE [LARGE SCALE GENOMIC DNA]</scope>
    <source>
        <strain evidence="4 5">NCTC13354</strain>
    </source>
</reference>
<dbReference type="InterPro" id="IPR029026">
    <property type="entry name" value="tRNA_m1G_MTases_N"/>
</dbReference>
<evidence type="ECO:0000256" key="1">
    <source>
        <dbReference type="ARBA" id="ARBA00022603"/>
    </source>
</evidence>
<evidence type="ECO:0000256" key="2">
    <source>
        <dbReference type="ARBA" id="ARBA00022679"/>
    </source>
</evidence>
<evidence type="ECO:0000259" key="3">
    <source>
        <dbReference type="Pfam" id="PF00588"/>
    </source>
</evidence>
<protein>
    <submittedName>
        <fullName evidence="4">TrmH family tRNA/rRNA methyltransferase</fullName>
        <ecNumber evidence="4">2.1.1.-</ecNumber>
    </submittedName>
</protein>
<dbReference type="Gene3D" id="3.40.1280.10">
    <property type="match status" value="1"/>
</dbReference>
<dbReference type="InterPro" id="IPR029028">
    <property type="entry name" value="Alpha/beta_knot_MTases"/>
</dbReference>
<dbReference type="GO" id="GO:0006396">
    <property type="term" value="P:RNA processing"/>
    <property type="evidence" value="ECO:0007669"/>
    <property type="project" value="InterPro"/>
</dbReference>
<dbReference type="EC" id="2.1.1.-" evidence="4"/>
<dbReference type="RefSeq" id="WP_197718441.1">
    <property type="nucleotide sequence ID" value="NZ_LR134476.1"/>
</dbReference>
<keyword evidence="2 4" id="KW-0808">Transferase</keyword>
<dbReference type="EMBL" id="LR134476">
    <property type="protein sequence ID" value="VEI12356.1"/>
    <property type="molecule type" value="Genomic_DNA"/>
</dbReference>
<keyword evidence="5" id="KW-1185">Reference proteome</keyword>